<dbReference type="Gene3D" id="3.60.110.10">
    <property type="entry name" value="Carbon-nitrogen hydrolase"/>
    <property type="match status" value="1"/>
</dbReference>
<protein>
    <submittedName>
        <fullName evidence="3">Hydratase</fullName>
    </submittedName>
</protein>
<keyword evidence="1" id="KW-0378">Hydrolase</keyword>
<keyword evidence="4" id="KW-1185">Reference proteome</keyword>
<dbReference type="GO" id="GO:0016811">
    <property type="term" value="F:hydrolase activity, acting on carbon-nitrogen (but not peptide) bonds, in linear amides"/>
    <property type="evidence" value="ECO:0007669"/>
    <property type="project" value="TreeGrafter"/>
</dbReference>
<dbReference type="Pfam" id="PF00795">
    <property type="entry name" value="CN_hydrolase"/>
    <property type="match status" value="1"/>
</dbReference>
<feature type="domain" description="CN hydrolase" evidence="2">
    <location>
        <begin position="7"/>
        <end position="252"/>
    </location>
</feature>
<dbReference type="Proteomes" id="UP000464751">
    <property type="component" value="Chromosome"/>
</dbReference>
<accession>A0A6P1YT03</accession>
<evidence type="ECO:0000259" key="2">
    <source>
        <dbReference type="PROSITE" id="PS50263"/>
    </source>
</evidence>
<name>A0A6P1YT03_9HYPH</name>
<dbReference type="InterPro" id="IPR050345">
    <property type="entry name" value="Aliph_Amidase/BUP"/>
</dbReference>
<dbReference type="SUPFAM" id="SSF56317">
    <property type="entry name" value="Carbon-nitrogen hydrolase"/>
    <property type="match status" value="1"/>
</dbReference>
<dbReference type="InterPro" id="IPR003010">
    <property type="entry name" value="C-N_Hydrolase"/>
</dbReference>
<dbReference type="KEGG" id="apra:G3A50_16855"/>
<dbReference type="PANTHER" id="PTHR43674:SF2">
    <property type="entry name" value="BETA-UREIDOPROPIONASE"/>
    <property type="match status" value="1"/>
</dbReference>
<dbReference type="PROSITE" id="PS50263">
    <property type="entry name" value="CN_HYDROLASE"/>
    <property type="match status" value="1"/>
</dbReference>
<dbReference type="AlphaFoldDB" id="A0A6P1YT03"/>
<reference evidence="3 4" key="1">
    <citation type="submission" date="2020-02" db="EMBL/GenBank/DDBJ databases">
        <authorList>
            <person name="Li G."/>
        </authorList>
    </citation>
    <scope>NUCLEOTIDE SEQUENCE [LARGE SCALE GENOMIC DNA]</scope>
    <source>
        <strain evidence="3 4">DSM 102029</strain>
    </source>
</reference>
<proteinExistence type="predicted"/>
<organism evidence="3 4">
    <name type="scientific">Ancylobacter pratisalsi</name>
    <dbReference type="NCBI Taxonomy" id="1745854"/>
    <lineage>
        <taxon>Bacteria</taxon>
        <taxon>Pseudomonadati</taxon>
        <taxon>Pseudomonadota</taxon>
        <taxon>Alphaproteobacteria</taxon>
        <taxon>Hyphomicrobiales</taxon>
        <taxon>Xanthobacteraceae</taxon>
        <taxon>Ancylobacter</taxon>
    </lineage>
</organism>
<evidence type="ECO:0000313" key="3">
    <source>
        <dbReference type="EMBL" id="QIB35193.1"/>
    </source>
</evidence>
<evidence type="ECO:0000256" key="1">
    <source>
        <dbReference type="ARBA" id="ARBA00022801"/>
    </source>
</evidence>
<dbReference type="PANTHER" id="PTHR43674">
    <property type="entry name" value="NITRILASE C965.09-RELATED"/>
    <property type="match status" value="1"/>
</dbReference>
<dbReference type="CDD" id="cd07580">
    <property type="entry name" value="nitrilase_2"/>
    <property type="match status" value="1"/>
</dbReference>
<dbReference type="EMBL" id="CP048630">
    <property type="protein sequence ID" value="QIB35193.1"/>
    <property type="molecule type" value="Genomic_DNA"/>
</dbReference>
<sequence length="289" mass="31477">MPVSSLVRVACIQMEPRIGDVGANVAHSLSLIEKAADGGATLIVLPELANTGYVFETREEAFALAEEVPGGPTCAAWIEVAARRGLHIVAGITEREERSLYNSAVVIGPQGYIGTYRKVHLWGNEHLFFEPGNKGFPVFHTAIGRIGVAICYDGWFPETYRLQALQGADIICVSTNWVPIPGQVEGREAMANILAMAAAHSNSMYIACADRVGVERGQPFEGQSLILSYTGWPVAGPASRVDEEIVSAEIDLGAARRARNWNEFNQVLRDRRTDVYAEMLGSDIRRGAY</sequence>
<evidence type="ECO:0000313" key="4">
    <source>
        <dbReference type="Proteomes" id="UP000464751"/>
    </source>
</evidence>
<dbReference type="InterPro" id="IPR036526">
    <property type="entry name" value="C-N_Hydrolase_sf"/>
</dbReference>
<gene>
    <name evidence="3" type="ORF">G3A50_16855</name>
</gene>